<name>A0A2D2CYQ4_METT3</name>
<keyword evidence="2" id="KW-0472">Membrane</keyword>
<evidence type="ECO:0000256" key="2">
    <source>
        <dbReference type="SAM" id="Phobius"/>
    </source>
</evidence>
<proteinExistence type="predicted"/>
<evidence type="ECO:0000313" key="3">
    <source>
        <dbReference type="EMBL" id="ATQ67870.1"/>
    </source>
</evidence>
<sequence length="166" mass="18078">MFPETKDAGGWNLFSKSDIAVVRMVVVLTGLGVSANLATSAAMQAAPVFRKLFTLDESKFPLIAVIDRDEDEPEMDVLFVSGNEVVGHVLQRVAHGAAVVVDLLTIASHVSTELLKGEYPTVLSHKETLARVLEGFAKAFENRLSDEKPQNSPKKTGRSQSRKKSK</sequence>
<gene>
    <name evidence="3" type="ORF">CQW49_08140</name>
</gene>
<organism evidence="3 4">
    <name type="scientific">Methylosinus trichosporium (strain ATCC 35070 / NCIMB 11131 / UNIQEM 75 / OB3b)</name>
    <dbReference type="NCBI Taxonomy" id="595536"/>
    <lineage>
        <taxon>Bacteria</taxon>
        <taxon>Pseudomonadati</taxon>
        <taxon>Pseudomonadota</taxon>
        <taxon>Alphaproteobacteria</taxon>
        <taxon>Hyphomicrobiales</taxon>
        <taxon>Methylocystaceae</taxon>
        <taxon>Methylosinus</taxon>
    </lineage>
</organism>
<dbReference type="KEGG" id="mtw:CQW49_08140"/>
<keyword evidence="2" id="KW-1133">Transmembrane helix</keyword>
<dbReference type="AlphaFoldDB" id="A0A2D2CYQ4"/>
<dbReference type="Proteomes" id="UP000230709">
    <property type="component" value="Chromosome"/>
</dbReference>
<dbReference type="EMBL" id="CP023737">
    <property type="protein sequence ID" value="ATQ67870.1"/>
    <property type="molecule type" value="Genomic_DNA"/>
</dbReference>
<keyword evidence="4" id="KW-1185">Reference proteome</keyword>
<accession>A0A2D2CYQ4</accession>
<feature type="compositionally biased region" description="Basic residues" evidence="1">
    <location>
        <begin position="155"/>
        <end position="166"/>
    </location>
</feature>
<feature type="transmembrane region" description="Helical" evidence="2">
    <location>
        <begin position="20"/>
        <end position="43"/>
    </location>
</feature>
<protein>
    <submittedName>
        <fullName evidence="3">Uncharacterized protein</fullName>
    </submittedName>
</protein>
<evidence type="ECO:0000256" key="1">
    <source>
        <dbReference type="SAM" id="MobiDB-lite"/>
    </source>
</evidence>
<feature type="region of interest" description="Disordered" evidence="1">
    <location>
        <begin position="143"/>
        <end position="166"/>
    </location>
</feature>
<reference evidence="4" key="1">
    <citation type="submission" date="2017-10" db="EMBL/GenBank/DDBJ databases">
        <title>Completed PacBio SMRT sequence of Methylosinus trichosporium OB3b reveals presence of a third large plasmid.</title>
        <authorList>
            <person name="Charles T.C."/>
            <person name="Lynch M.D.J."/>
            <person name="Heil J.R."/>
            <person name="Cheng J."/>
        </authorList>
    </citation>
    <scope>NUCLEOTIDE SEQUENCE [LARGE SCALE GENOMIC DNA]</scope>
    <source>
        <strain evidence="4">OB3b</strain>
    </source>
</reference>
<dbReference type="STRING" id="595536.GCA_000178815_03519"/>
<evidence type="ECO:0000313" key="4">
    <source>
        <dbReference type="Proteomes" id="UP000230709"/>
    </source>
</evidence>
<keyword evidence="2" id="KW-0812">Transmembrane</keyword>